<evidence type="ECO:0000256" key="2">
    <source>
        <dbReference type="ARBA" id="ARBA00023157"/>
    </source>
</evidence>
<evidence type="ECO:0000259" key="5">
    <source>
        <dbReference type="Pfam" id="PF16077"/>
    </source>
</evidence>
<feature type="signal peptide" evidence="4">
    <location>
        <begin position="1"/>
        <end position="19"/>
    </location>
</feature>
<keyword evidence="7" id="KW-1185">Reference proteome</keyword>
<keyword evidence="2" id="KW-1015">Disulfide bond</keyword>
<keyword evidence="3" id="KW-0325">Glycoprotein</keyword>
<evidence type="ECO:0000256" key="1">
    <source>
        <dbReference type="ARBA" id="ARBA00022729"/>
    </source>
</evidence>
<dbReference type="Gene3D" id="2.10.90.10">
    <property type="entry name" value="Cystine-knot cytokines"/>
    <property type="match status" value="1"/>
</dbReference>
<protein>
    <recommendedName>
        <fullName evidence="5">Spaetzle domain-containing protein</fullName>
    </recommendedName>
</protein>
<gene>
    <name evidence="6" type="ORF">TKK_006676</name>
</gene>
<reference evidence="6 7" key="1">
    <citation type="journal article" date="2024" name="bioRxiv">
        <title>A reference genome for Trichogramma kaykai: A tiny desert-dwelling parasitoid wasp with competing sex-ratio distorters.</title>
        <authorList>
            <person name="Culotta J."/>
            <person name="Lindsey A.R."/>
        </authorList>
    </citation>
    <scope>NUCLEOTIDE SEQUENCE [LARGE SCALE GENOMIC DNA]</scope>
    <source>
        <strain evidence="6 7">KSX58</strain>
    </source>
</reference>
<evidence type="ECO:0000256" key="4">
    <source>
        <dbReference type="SAM" id="SignalP"/>
    </source>
</evidence>
<feature type="domain" description="Spaetzle" evidence="5">
    <location>
        <begin position="207"/>
        <end position="300"/>
    </location>
</feature>
<evidence type="ECO:0000256" key="3">
    <source>
        <dbReference type="ARBA" id="ARBA00023180"/>
    </source>
</evidence>
<evidence type="ECO:0000313" key="6">
    <source>
        <dbReference type="EMBL" id="KAL3400066.1"/>
    </source>
</evidence>
<organism evidence="6 7">
    <name type="scientific">Trichogramma kaykai</name>
    <dbReference type="NCBI Taxonomy" id="54128"/>
    <lineage>
        <taxon>Eukaryota</taxon>
        <taxon>Metazoa</taxon>
        <taxon>Ecdysozoa</taxon>
        <taxon>Arthropoda</taxon>
        <taxon>Hexapoda</taxon>
        <taxon>Insecta</taxon>
        <taxon>Pterygota</taxon>
        <taxon>Neoptera</taxon>
        <taxon>Endopterygota</taxon>
        <taxon>Hymenoptera</taxon>
        <taxon>Apocrita</taxon>
        <taxon>Proctotrupomorpha</taxon>
        <taxon>Chalcidoidea</taxon>
        <taxon>Trichogrammatidae</taxon>
        <taxon>Trichogramma</taxon>
    </lineage>
</organism>
<comment type="caution">
    <text evidence="6">The sequence shown here is derived from an EMBL/GenBank/DDBJ whole genome shotgun (WGS) entry which is preliminary data.</text>
</comment>
<dbReference type="Pfam" id="PF16077">
    <property type="entry name" value="Spaetzle"/>
    <property type="match status" value="1"/>
</dbReference>
<dbReference type="InterPro" id="IPR029034">
    <property type="entry name" value="Cystine-knot_cytokine"/>
</dbReference>
<dbReference type="PANTHER" id="PTHR23199">
    <property type="entry name" value="NEUROTROPHIN 1-RELATED"/>
    <property type="match status" value="1"/>
</dbReference>
<dbReference type="AlphaFoldDB" id="A0ABD2X417"/>
<dbReference type="InterPro" id="IPR052444">
    <property type="entry name" value="Spz/Toll_ligand-like"/>
</dbReference>
<keyword evidence="1 4" id="KW-0732">Signal</keyword>
<feature type="chain" id="PRO_5044760404" description="Spaetzle domain-containing protein" evidence="4">
    <location>
        <begin position="20"/>
        <end position="314"/>
    </location>
</feature>
<evidence type="ECO:0000313" key="7">
    <source>
        <dbReference type="Proteomes" id="UP001627154"/>
    </source>
</evidence>
<name>A0ABD2X417_9HYME</name>
<dbReference type="InterPro" id="IPR032104">
    <property type="entry name" value="Spaetzle"/>
</dbReference>
<dbReference type="PANTHER" id="PTHR23199:SF16">
    <property type="entry name" value="PROTEIN SPAETZLE 5"/>
    <property type="match status" value="1"/>
</dbReference>
<sequence>MLKFALFLSALYYMRNVQAQAIGLCNTYECSIHPRPQKVYFSNPKEHKEYVPAPVGQIPSCAPPGQRYCEFIDNYPDEIINRLLSKPSVSVKDFIMDEDPAVQYDFYRPKIVEQTTTTYQPAAFEGYDYSKPKVPAQLYPTTFSKRVIEENNTVSYYPSKTLNNYQTQILERPIPVYTSARFNPFYRERFRTQRKKRLTKESLSTLYLCPVKTSRLMPRVGLDLKGQWLYIVNAPNGTNYTQTIVSEICENEMCNDICQLPLGYTCKCEQNYVQKRLVSLEPTGNRLVNEIYLFPHGCSSKILLNEYDSRPLIK</sequence>
<dbReference type="EMBL" id="JBJJXI010000054">
    <property type="protein sequence ID" value="KAL3400066.1"/>
    <property type="molecule type" value="Genomic_DNA"/>
</dbReference>
<proteinExistence type="predicted"/>
<dbReference type="SUPFAM" id="SSF57501">
    <property type="entry name" value="Cystine-knot cytokines"/>
    <property type="match status" value="1"/>
</dbReference>
<dbReference type="Proteomes" id="UP001627154">
    <property type="component" value="Unassembled WGS sequence"/>
</dbReference>
<accession>A0ABD2X417</accession>
<dbReference type="GO" id="GO:0005615">
    <property type="term" value="C:extracellular space"/>
    <property type="evidence" value="ECO:0007669"/>
    <property type="project" value="UniProtKB-ARBA"/>
</dbReference>